<evidence type="ECO:0000313" key="10">
    <source>
        <dbReference type="Proteomes" id="UP001139353"/>
    </source>
</evidence>
<dbReference type="AlphaFoldDB" id="A0A9X1YLY2"/>
<dbReference type="InterPro" id="IPR036259">
    <property type="entry name" value="MFS_trans_sf"/>
</dbReference>
<feature type="transmembrane region" description="Helical" evidence="7">
    <location>
        <begin position="340"/>
        <end position="360"/>
    </location>
</feature>
<keyword evidence="2" id="KW-0813">Transport</keyword>
<feature type="transmembrane region" description="Helical" evidence="7">
    <location>
        <begin position="306"/>
        <end position="328"/>
    </location>
</feature>
<dbReference type="CDD" id="cd17321">
    <property type="entry name" value="MFS_MMR_MDR_like"/>
    <property type="match status" value="1"/>
</dbReference>
<dbReference type="InterPro" id="IPR020846">
    <property type="entry name" value="MFS_dom"/>
</dbReference>
<feature type="transmembrane region" description="Helical" evidence="7">
    <location>
        <begin position="57"/>
        <end position="78"/>
    </location>
</feature>
<dbReference type="RefSeq" id="WP_275680159.1">
    <property type="nucleotide sequence ID" value="NZ_JAJLJH010000001.1"/>
</dbReference>
<feature type="transmembrane region" description="Helical" evidence="7">
    <location>
        <begin position="236"/>
        <end position="254"/>
    </location>
</feature>
<evidence type="ECO:0000313" key="9">
    <source>
        <dbReference type="EMBL" id="MCK9684126.1"/>
    </source>
</evidence>
<proteinExistence type="predicted"/>
<feature type="transmembrane region" description="Helical" evidence="7">
    <location>
        <begin position="437"/>
        <end position="457"/>
    </location>
</feature>
<keyword evidence="3" id="KW-1003">Cell membrane</keyword>
<dbReference type="PANTHER" id="PTHR42718">
    <property type="entry name" value="MAJOR FACILITATOR SUPERFAMILY MULTIDRUG TRANSPORTER MFSC"/>
    <property type="match status" value="1"/>
</dbReference>
<dbReference type="PANTHER" id="PTHR42718:SF46">
    <property type="entry name" value="BLR6921 PROTEIN"/>
    <property type="match status" value="1"/>
</dbReference>
<keyword evidence="4 7" id="KW-0812">Transmembrane</keyword>
<evidence type="ECO:0000256" key="6">
    <source>
        <dbReference type="ARBA" id="ARBA00023136"/>
    </source>
</evidence>
<dbReference type="Pfam" id="PF07690">
    <property type="entry name" value="MFS_1"/>
    <property type="match status" value="1"/>
</dbReference>
<keyword evidence="5 7" id="KW-1133">Transmembrane helix</keyword>
<dbReference type="EMBL" id="JAJLJH010000001">
    <property type="protein sequence ID" value="MCK9684126.1"/>
    <property type="molecule type" value="Genomic_DNA"/>
</dbReference>
<feature type="transmembrane region" description="Helical" evidence="7">
    <location>
        <begin position="90"/>
        <end position="113"/>
    </location>
</feature>
<dbReference type="GO" id="GO:0005886">
    <property type="term" value="C:plasma membrane"/>
    <property type="evidence" value="ECO:0007669"/>
    <property type="project" value="UniProtKB-SubCell"/>
</dbReference>
<dbReference type="PRINTS" id="PR01036">
    <property type="entry name" value="TCRTETB"/>
</dbReference>
<dbReference type="Gene3D" id="1.20.1720.10">
    <property type="entry name" value="Multidrug resistance protein D"/>
    <property type="match status" value="1"/>
</dbReference>
<protein>
    <submittedName>
        <fullName evidence="9">MFS transporter</fullName>
    </submittedName>
</protein>
<organism evidence="9 10">
    <name type="scientific">Scleromatobacter humisilvae</name>
    <dbReference type="NCBI Taxonomy" id="2897159"/>
    <lineage>
        <taxon>Bacteria</taxon>
        <taxon>Pseudomonadati</taxon>
        <taxon>Pseudomonadota</taxon>
        <taxon>Betaproteobacteria</taxon>
        <taxon>Burkholderiales</taxon>
        <taxon>Sphaerotilaceae</taxon>
        <taxon>Scleromatobacter</taxon>
    </lineage>
</organism>
<gene>
    <name evidence="9" type="ORF">LPC04_00210</name>
</gene>
<evidence type="ECO:0000256" key="2">
    <source>
        <dbReference type="ARBA" id="ARBA00022448"/>
    </source>
</evidence>
<evidence type="ECO:0000256" key="4">
    <source>
        <dbReference type="ARBA" id="ARBA00022692"/>
    </source>
</evidence>
<dbReference type="SUPFAM" id="SSF103473">
    <property type="entry name" value="MFS general substrate transporter"/>
    <property type="match status" value="1"/>
</dbReference>
<dbReference type="Proteomes" id="UP001139353">
    <property type="component" value="Unassembled WGS sequence"/>
</dbReference>
<comment type="caution">
    <text evidence="9">The sequence shown here is derived from an EMBL/GenBank/DDBJ whole genome shotgun (WGS) entry which is preliminary data.</text>
</comment>
<name>A0A9X1YLY2_9BURK</name>
<keyword evidence="6 7" id="KW-0472">Membrane</keyword>
<accession>A0A9X1YLY2</accession>
<feature type="transmembrane region" description="Helical" evidence="7">
    <location>
        <begin position="177"/>
        <end position="198"/>
    </location>
</feature>
<dbReference type="InterPro" id="IPR011701">
    <property type="entry name" value="MFS"/>
</dbReference>
<feature type="transmembrane region" description="Helical" evidence="7">
    <location>
        <begin position="119"/>
        <end position="140"/>
    </location>
</feature>
<evidence type="ECO:0000259" key="8">
    <source>
        <dbReference type="PROSITE" id="PS50850"/>
    </source>
</evidence>
<feature type="transmembrane region" description="Helical" evidence="7">
    <location>
        <begin position="152"/>
        <end position="171"/>
    </location>
</feature>
<comment type="subcellular location">
    <subcellularLocation>
        <location evidence="1">Cell membrane</location>
        <topology evidence="1">Multi-pass membrane protein</topology>
    </subcellularLocation>
</comment>
<feature type="transmembrane region" description="Helical" evidence="7">
    <location>
        <begin position="275"/>
        <end position="300"/>
    </location>
</feature>
<evidence type="ECO:0000256" key="3">
    <source>
        <dbReference type="ARBA" id="ARBA00022475"/>
    </source>
</evidence>
<evidence type="ECO:0000256" key="7">
    <source>
        <dbReference type="SAM" id="Phobius"/>
    </source>
</evidence>
<feature type="transmembrane region" description="Helical" evidence="7">
    <location>
        <begin position="210"/>
        <end position="230"/>
    </location>
</feature>
<sequence length="470" mass="47997">MSSESAAPARPVADGLVGRQHVLALTAILLSVAMATLDTAIANTALPTISESLHVSAAQVIWVVNAYQLATIAAALPFAASGEILGHGRVFAAGTLVFTFASLVCGLADSLTTLVAARILQGVSGAAIMSINIALIRFVFPARQLGRGVGMNALVVALAFTVGPTVASAVLSVASWHWLFLINVPVGVVAVLFAWKALPHTERQSHGFDPFAAVLCAGLLGIGLLAFESLAHGGDWAPVAMEALVAAICGVLLLRRQAGHPAPMLAVDLFKARSFKLSALTSICSFSTQGLGFVALPFLLQSTLGYSAVTTGLLMTPWPAVVAVMALIAGRMADRYPPGLLGGVGLVALGIGMASLALLAPHAAAWDICWRTALCGAGFGFFQAPNLKALMSSVPPRRSGGASGVVAVSRLLGQATGAGLVALCFHLSGQMHAPRAALWLGCAFALAGSVASVLRLAPGAREAAPMPSRL</sequence>
<dbReference type="PROSITE" id="PS50850">
    <property type="entry name" value="MFS"/>
    <property type="match status" value="1"/>
</dbReference>
<feature type="transmembrane region" description="Helical" evidence="7">
    <location>
        <begin position="21"/>
        <end position="45"/>
    </location>
</feature>
<keyword evidence="10" id="KW-1185">Reference proteome</keyword>
<reference evidence="9" key="1">
    <citation type="submission" date="2021-11" db="EMBL/GenBank/DDBJ databases">
        <title>BS-T2-15 a new species belonging to the Comamonadaceae family isolated from the soil of a French oak forest.</title>
        <authorList>
            <person name="Mieszkin S."/>
            <person name="Alain K."/>
        </authorList>
    </citation>
    <scope>NUCLEOTIDE SEQUENCE</scope>
    <source>
        <strain evidence="9">BS-T2-15</strain>
    </source>
</reference>
<feature type="transmembrane region" description="Helical" evidence="7">
    <location>
        <begin position="401"/>
        <end position="425"/>
    </location>
</feature>
<feature type="domain" description="Major facilitator superfamily (MFS) profile" evidence="8">
    <location>
        <begin position="24"/>
        <end position="460"/>
    </location>
</feature>
<dbReference type="Gene3D" id="1.20.1250.20">
    <property type="entry name" value="MFS general substrate transporter like domains"/>
    <property type="match status" value="1"/>
</dbReference>
<evidence type="ECO:0000256" key="5">
    <source>
        <dbReference type="ARBA" id="ARBA00022989"/>
    </source>
</evidence>
<dbReference type="GO" id="GO:0022857">
    <property type="term" value="F:transmembrane transporter activity"/>
    <property type="evidence" value="ECO:0007669"/>
    <property type="project" value="InterPro"/>
</dbReference>
<evidence type="ECO:0000256" key="1">
    <source>
        <dbReference type="ARBA" id="ARBA00004651"/>
    </source>
</evidence>